<dbReference type="SUPFAM" id="SSF54631">
    <property type="entry name" value="CBS-domain pair"/>
    <property type="match status" value="1"/>
</dbReference>
<proteinExistence type="predicted"/>
<dbReference type="PANTHER" id="PTHR12064:SF97">
    <property type="entry name" value="METAL TRANSPORTER CNNM-5"/>
    <property type="match status" value="1"/>
</dbReference>
<evidence type="ECO:0000256" key="2">
    <source>
        <dbReference type="PROSITE-ProRule" id="PRU00703"/>
    </source>
</evidence>
<gene>
    <name evidence="4" type="ORF">KIPB_014946</name>
</gene>
<dbReference type="PANTHER" id="PTHR12064">
    <property type="entry name" value="METAL TRANSPORTER CNNM"/>
    <property type="match status" value="1"/>
</dbReference>
<keyword evidence="5" id="KW-1185">Reference proteome</keyword>
<dbReference type="GO" id="GO:0005737">
    <property type="term" value="C:cytoplasm"/>
    <property type="evidence" value="ECO:0007669"/>
    <property type="project" value="TreeGrafter"/>
</dbReference>
<evidence type="ECO:0000259" key="3">
    <source>
        <dbReference type="PROSITE" id="PS51371"/>
    </source>
</evidence>
<dbReference type="InterPro" id="IPR000644">
    <property type="entry name" value="CBS_dom"/>
</dbReference>
<dbReference type="Gene3D" id="3.10.580.10">
    <property type="entry name" value="CBS-domain"/>
    <property type="match status" value="1"/>
</dbReference>
<dbReference type="PROSITE" id="PS51371">
    <property type="entry name" value="CBS"/>
    <property type="match status" value="1"/>
</dbReference>
<organism evidence="4 5">
    <name type="scientific">Kipferlia bialata</name>
    <dbReference type="NCBI Taxonomy" id="797122"/>
    <lineage>
        <taxon>Eukaryota</taxon>
        <taxon>Metamonada</taxon>
        <taxon>Carpediemonas-like organisms</taxon>
        <taxon>Kipferlia</taxon>
    </lineage>
</organism>
<evidence type="ECO:0000256" key="1">
    <source>
        <dbReference type="ARBA" id="ARBA00022737"/>
    </source>
</evidence>
<sequence>HHIVGVLLTKNLVMLDPDDDTPIREINLSVNVPQVALDTPLYTCLNIFQTGRSHIAIVVDNGTGDVAGIITLEDVLEELLQEEIYDEADLQRYREAKVEQRKEDMLRNSKLGRDAFPITDLEAPKARQAVSPVLIEGGVPTLNKRQSVLQLAMRLSNPR</sequence>
<keyword evidence="1" id="KW-0677">Repeat</keyword>
<dbReference type="InterPro" id="IPR045095">
    <property type="entry name" value="ACDP"/>
</dbReference>
<reference evidence="4 5" key="1">
    <citation type="journal article" date="2018" name="PLoS ONE">
        <title>The draft genome of Kipferlia bialata reveals reductive genome evolution in fornicate parasites.</title>
        <authorList>
            <person name="Tanifuji G."/>
            <person name="Takabayashi S."/>
            <person name="Kume K."/>
            <person name="Takagi M."/>
            <person name="Nakayama T."/>
            <person name="Kamikawa R."/>
            <person name="Inagaki Y."/>
            <person name="Hashimoto T."/>
        </authorList>
    </citation>
    <scope>NUCLEOTIDE SEQUENCE [LARGE SCALE GENOMIC DNA]</scope>
    <source>
        <strain evidence="4">NY0173</strain>
    </source>
</reference>
<evidence type="ECO:0000313" key="4">
    <source>
        <dbReference type="EMBL" id="GIQ91605.1"/>
    </source>
</evidence>
<comment type="caution">
    <text evidence="4">The sequence shown here is derived from an EMBL/GenBank/DDBJ whole genome shotgun (WGS) entry which is preliminary data.</text>
</comment>
<feature type="domain" description="CBS" evidence="3">
    <location>
        <begin position="28"/>
        <end position="87"/>
    </location>
</feature>
<dbReference type="GO" id="GO:0030026">
    <property type="term" value="P:intracellular manganese ion homeostasis"/>
    <property type="evidence" value="ECO:0007669"/>
    <property type="project" value="TreeGrafter"/>
</dbReference>
<dbReference type="Proteomes" id="UP000265618">
    <property type="component" value="Unassembled WGS sequence"/>
</dbReference>
<dbReference type="EMBL" id="BDIP01008016">
    <property type="protein sequence ID" value="GIQ91605.1"/>
    <property type="molecule type" value="Genomic_DNA"/>
</dbReference>
<accession>A0A9K3GR51</accession>
<dbReference type="GO" id="GO:0010960">
    <property type="term" value="P:magnesium ion homeostasis"/>
    <property type="evidence" value="ECO:0007669"/>
    <property type="project" value="InterPro"/>
</dbReference>
<dbReference type="InterPro" id="IPR046342">
    <property type="entry name" value="CBS_dom_sf"/>
</dbReference>
<feature type="non-terminal residue" evidence="4">
    <location>
        <position position="1"/>
    </location>
</feature>
<evidence type="ECO:0000313" key="5">
    <source>
        <dbReference type="Proteomes" id="UP000265618"/>
    </source>
</evidence>
<dbReference type="AlphaFoldDB" id="A0A9K3GR51"/>
<protein>
    <recommendedName>
        <fullName evidence="3">CBS domain-containing protein</fullName>
    </recommendedName>
</protein>
<name>A0A9K3GR51_9EUKA</name>
<keyword evidence="2" id="KW-0129">CBS domain</keyword>
<dbReference type="OrthoDB" id="5353557at2759"/>
<dbReference type="Pfam" id="PF00571">
    <property type="entry name" value="CBS"/>
    <property type="match status" value="1"/>
</dbReference>